<evidence type="ECO:0000313" key="3">
    <source>
        <dbReference type="EMBL" id="RAK24993.1"/>
    </source>
</evidence>
<gene>
    <name evidence="3" type="ORF">B0I03_101150</name>
</gene>
<evidence type="ECO:0000313" key="4">
    <source>
        <dbReference type="Proteomes" id="UP000249620"/>
    </source>
</evidence>
<protein>
    <submittedName>
        <fullName evidence="3">Phosphopantetheinyl transferase</fullName>
    </submittedName>
</protein>
<dbReference type="AlphaFoldDB" id="A0A327YVF4"/>
<dbReference type="GO" id="GO:0008897">
    <property type="term" value="F:holo-[acyl-carrier-protein] synthase activity"/>
    <property type="evidence" value="ECO:0007669"/>
    <property type="project" value="InterPro"/>
</dbReference>
<keyword evidence="1 3" id="KW-0808">Transferase</keyword>
<proteinExistence type="predicted"/>
<dbReference type="InterPro" id="IPR008278">
    <property type="entry name" value="4-PPantetheinyl_Trfase_dom"/>
</dbReference>
<name>A0A327YVF4_9FLAO</name>
<dbReference type="RefSeq" id="WP_111565578.1">
    <property type="nucleotide sequence ID" value="NZ_QLMI01000001.1"/>
</dbReference>
<dbReference type="EMBL" id="QLMI01000001">
    <property type="protein sequence ID" value="RAK24993.1"/>
    <property type="molecule type" value="Genomic_DNA"/>
</dbReference>
<reference evidence="3 4" key="1">
    <citation type="submission" date="2018-06" db="EMBL/GenBank/DDBJ databases">
        <title>Genomic Encyclopedia of Type Strains, Phase III (KMG-III): the genomes of soil and plant-associated and newly described type strains.</title>
        <authorList>
            <person name="Whitman W."/>
        </authorList>
    </citation>
    <scope>NUCLEOTIDE SEQUENCE [LARGE SCALE GENOMIC DNA]</scope>
    <source>
        <strain evidence="3 4">CGMCC 1.12398</strain>
    </source>
</reference>
<evidence type="ECO:0000259" key="2">
    <source>
        <dbReference type="Pfam" id="PF01648"/>
    </source>
</evidence>
<comment type="caution">
    <text evidence="3">The sequence shown here is derived from an EMBL/GenBank/DDBJ whole genome shotgun (WGS) entry which is preliminary data.</text>
</comment>
<accession>A0A327YVF4</accession>
<dbReference type="OrthoDB" id="1190494at2"/>
<dbReference type="Gene3D" id="3.90.470.20">
    <property type="entry name" value="4'-phosphopantetheinyl transferase domain"/>
    <property type="match status" value="1"/>
</dbReference>
<keyword evidence="4" id="KW-1185">Reference proteome</keyword>
<dbReference type="Pfam" id="PF01648">
    <property type="entry name" value="ACPS"/>
    <property type="match status" value="1"/>
</dbReference>
<dbReference type="GO" id="GO:0000287">
    <property type="term" value="F:magnesium ion binding"/>
    <property type="evidence" value="ECO:0007669"/>
    <property type="project" value="InterPro"/>
</dbReference>
<organism evidence="3 4">
    <name type="scientific">Flavobacterium aquaticum</name>
    <dbReference type="NCBI Taxonomy" id="1236486"/>
    <lineage>
        <taxon>Bacteria</taxon>
        <taxon>Pseudomonadati</taxon>
        <taxon>Bacteroidota</taxon>
        <taxon>Flavobacteriia</taxon>
        <taxon>Flavobacteriales</taxon>
        <taxon>Flavobacteriaceae</taxon>
        <taxon>Flavobacterium</taxon>
    </lineage>
</organism>
<evidence type="ECO:0000256" key="1">
    <source>
        <dbReference type="ARBA" id="ARBA00022679"/>
    </source>
</evidence>
<dbReference type="InterPro" id="IPR037143">
    <property type="entry name" value="4-PPantetheinyl_Trfase_dom_sf"/>
</dbReference>
<sequence>MPFFKEILLPNNTSVYLWKINEEISDLKQHLLLNEISTNRLVKMKSENHIKGFLAVRRLLNEINYTDSDLYYDSFGKPLLKNGKNISISHSHEFACIIISDNNVGIDIEMKSEKILKNISLLFNEDFILNTKENKESAITLTTFAWAIKEALFKLIPENDVSFKENISIQPFQVNANSCIANVEINNKKTSYTIHLETIENYVLAYVIE</sequence>
<dbReference type="SUPFAM" id="SSF56214">
    <property type="entry name" value="4'-phosphopantetheinyl transferase"/>
    <property type="match status" value="2"/>
</dbReference>
<dbReference type="Proteomes" id="UP000249620">
    <property type="component" value="Unassembled WGS sequence"/>
</dbReference>
<feature type="domain" description="4'-phosphopantetheinyl transferase" evidence="2">
    <location>
        <begin position="104"/>
        <end position="207"/>
    </location>
</feature>